<gene>
    <name evidence="18" type="ORF">SAMN02745114_01239</name>
</gene>
<dbReference type="FunFam" id="3.40.50.970:FF:000016">
    <property type="entry name" value="Acetolactate synthase"/>
    <property type="match status" value="1"/>
</dbReference>
<dbReference type="InterPro" id="IPR011766">
    <property type="entry name" value="TPP_enzyme_TPP-bd"/>
</dbReference>
<evidence type="ECO:0000256" key="1">
    <source>
        <dbReference type="ARBA" id="ARBA00004974"/>
    </source>
</evidence>
<dbReference type="CDD" id="cd02015">
    <property type="entry name" value="TPP_AHAS"/>
    <property type="match status" value="1"/>
</dbReference>
<organism evidence="18 19">
    <name type="scientific">Eubacterium coprostanoligenes</name>
    <dbReference type="NCBI Taxonomy" id="290054"/>
    <lineage>
        <taxon>Bacteria</taxon>
        <taxon>Bacillati</taxon>
        <taxon>Bacillota</taxon>
        <taxon>Clostridia</taxon>
        <taxon>Eubacteriales</taxon>
        <taxon>Eubacteriaceae</taxon>
        <taxon>Eubacterium</taxon>
    </lineage>
</organism>
<dbReference type="InterPro" id="IPR012000">
    <property type="entry name" value="Thiamin_PyroP_enz_cen_dom"/>
</dbReference>
<dbReference type="UniPathway" id="UPA00049">
    <property type="reaction ID" value="UER00059"/>
</dbReference>
<dbReference type="GO" id="GO:0005948">
    <property type="term" value="C:acetolactate synthase complex"/>
    <property type="evidence" value="ECO:0007669"/>
    <property type="project" value="TreeGrafter"/>
</dbReference>
<comment type="pathway">
    <text evidence="1 14">Amino-acid biosynthesis; L-isoleucine biosynthesis; L-isoleucine from 2-oxobutanoate: step 1/4.</text>
</comment>
<evidence type="ECO:0000256" key="6">
    <source>
        <dbReference type="ARBA" id="ARBA00022630"/>
    </source>
</evidence>
<comment type="catalytic activity">
    <reaction evidence="13 14">
        <text>2 pyruvate + H(+) = (2S)-2-acetolactate + CO2</text>
        <dbReference type="Rhea" id="RHEA:25249"/>
        <dbReference type="ChEBI" id="CHEBI:15361"/>
        <dbReference type="ChEBI" id="CHEBI:15378"/>
        <dbReference type="ChEBI" id="CHEBI:16526"/>
        <dbReference type="ChEBI" id="CHEBI:58476"/>
        <dbReference type="EC" id="2.2.1.6"/>
    </reaction>
</comment>
<protein>
    <recommendedName>
        <fullName evidence="4 14">Acetolactate synthase</fullName>
        <ecNumber evidence="4 14">2.2.1.6</ecNumber>
    </recommendedName>
</protein>
<evidence type="ECO:0000256" key="3">
    <source>
        <dbReference type="ARBA" id="ARBA00007812"/>
    </source>
</evidence>
<dbReference type="InterPro" id="IPR012001">
    <property type="entry name" value="Thiamin_PyroP_enz_TPP-bd_dom"/>
</dbReference>
<keyword evidence="12 14" id="KW-0100">Branched-chain amino acid biosynthesis</keyword>
<keyword evidence="10 14" id="KW-0460">Magnesium</keyword>
<dbReference type="InterPro" id="IPR029035">
    <property type="entry name" value="DHS-like_NAD/FAD-binding_dom"/>
</dbReference>
<comment type="similarity">
    <text evidence="3 14">Belongs to the TPP enzyme family.</text>
</comment>
<proteinExistence type="inferred from homology"/>
<evidence type="ECO:0000256" key="10">
    <source>
        <dbReference type="ARBA" id="ARBA00022842"/>
    </source>
</evidence>
<name>A0A1T4MF76_9FIRM</name>
<comment type="cofactor">
    <cofactor evidence="14">
        <name>Mg(2+)</name>
        <dbReference type="ChEBI" id="CHEBI:18420"/>
    </cofactor>
    <text evidence="14">Binds 1 Mg(2+) ion per subunit.</text>
</comment>
<evidence type="ECO:0000259" key="15">
    <source>
        <dbReference type="Pfam" id="PF00205"/>
    </source>
</evidence>
<dbReference type="GO" id="GO:0030976">
    <property type="term" value="F:thiamine pyrophosphate binding"/>
    <property type="evidence" value="ECO:0007669"/>
    <property type="project" value="UniProtKB-UniRule"/>
</dbReference>
<dbReference type="InterPro" id="IPR029061">
    <property type="entry name" value="THDP-binding"/>
</dbReference>
<evidence type="ECO:0000256" key="12">
    <source>
        <dbReference type="ARBA" id="ARBA00023304"/>
    </source>
</evidence>
<dbReference type="NCBIfam" id="TIGR00118">
    <property type="entry name" value="acolac_lg"/>
    <property type="match status" value="1"/>
</dbReference>
<evidence type="ECO:0000259" key="16">
    <source>
        <dbReference type="Pfam" id="PF02775"/>
    </source>
</evidence>
<comment type="cofactor">
    <cofactor evidence="14">
        <name>thiamine diphosphate</name>
        <dbReference type="ChEBI" id="CHEBI:58937"/>
    </cofactor>
    <text evidence="14">Binds 1 thiamine pyrophosphate per subunit.</text>
</comment>
<accession>A0A1T4MF76</accession>
<dbReference type="FunFam" id="3.40.50.1220:FF:000008">
    <property type="entry name" value="Acetolactate synthase"/>
    <property type="match status" value="1"/>
</dbReference>
<dbReference type="SUPFAM" id="SSF52518">
    <property type="entry name" value="Thiamin diphosphate-binding fold (THDP-binding)"/>
    <property type="match status" value="2"/>
</dbReference>
<dbReference type="Pfam" id="PF02776">
    <property type="entry name" value="TPP_enzyme_N"/>
    <property type="match status" value="1"/>
</dbReference>
<dbReference type="InterPro" id="IPR000399">
    <property type="entry name" value="TPP-bd_CS"/>
</dbReference>
<feature type="domain" description="Thiamine pyrophosphate enzyme N-terminal TPP-binding" evidence="17">
    <location>
        <begin position="4"/>
        <end position="119"/>
    </location>
</feature>
<evidence type="ECO:0000313" key="19">
    <source>
        <dbReference type="Proteomes" id="UP000190657"/>
    </source>
</evidence>
<evidence type="ECO:0000313" key="18">
    <source>
        <dbReference type="EMBL" id="SJZ65720.1"/>
    </source>
</evidence>
<dbReference type="Pfam" id="PF00205">
    <property type="entry name" value="TPP_enzyme_M"/>
    <property type="match status" value="1"/>
</dbReference>
<sequence length="554" mass="60546">MELNGSQIVLEVLKEQGVDTIFGYPGGTILNIFDELYKYGDTFNHILTAHEQAAAHAADGYARATGKVGVCFATSGPGCTNLVTGIATAYMDSVPVVAITCNYATSGLGRDSFQEVDICGITMPITKHNFQVEKVEDLADIIRRAFKIAQTGRKGPVLIDIPKDITAASCEYTKQDKVIPEKAKTPKESCFNRAVELLNGAKKPIIYCGGGSVSSNLGQELVKFAEKIDCPVVSSLMGLGAFPYNHPLHLGLIGMHGHFECNKAAHDCDVLIVCGARFSDRVAGNRAKFAPNAEILHIDIDAAEMDKNIMSNYHLRGDLADIIPMLTEAVDKQNHSEWRAEIKSFSRPFKQLQIGDYVNPQTLIEKIDAKTADDTIVVTDVGQHQLWAAQFYKYNLPRTLLSSGGLGTMGYSMGAAIGGQVGCPDKTVVMFAGDGGFHMNLSELCTMRSYNIPVKMFIMNNTVLGMVRQWQKLFYENRFSDTDPNRATDFVKVAEAFGVKGLRINTNDEIDSVLDEVFSYNGPVLVDCRISKDSNVLPMIPPGGAHTDIIEEFN</sequence>
<dbReference type="AlphaFoldDB" id="A0A1T4MF76"/>
<dbReference type="InterPro" id="IPR039368">
    <property type="entry name" value="AHAS_TPP"/>
</dbReference>
<keyword evidence="6" id="KW-0285">Flavoprotein</keyword>
<evidence type="ECO:0000259" key="17">
    <source>
        <dbReference type="Pfam" id="PF02776"/>
    </source>
</evidence>
<dbReference type="GO" id="GO:0050660">
    <property type="term" value="F:flavin adenine dinucleotide binding"/>
    <property type="evidence" value="ECO:0007669"/>
    <property type="project" value="InterPro"/>
</dbReference>
<evidence type="ECO:0000256" key="11">
    <source>
        <dbReference type="ARBA" id="ARBA00023052"/>
    </source>
</evidence>
<dbReference type="Proteomes" id="UP000190657">
    <property type="component" value="Unassembled WGS sequence"/>
</dbReference>
<evidence type="ECO:0000256" key="2">
    <source>
        <dbReference type="ARBA" id="ARBA00005025"/>
    </source>
</evidence>
<evidence type="ECO:0000256" key="5">
    <source>
        <dbReference type="ARBA" id="ARBA00022605"/>
    </source>
</evidence>
<feature type="domain" description="Thiamine pyrophosphate enzyme central" evidence="15">
    <location>
        <begin position="192"/>
        <end position="325"/>
    </location>
</feature>
<dbReference type="Gene3D" id="3.40.50.1220">
    <property type="entry name" value="TPP-binding domain"/>
    <property type="match status" value="1"/>
</dbReference>
<evidence type="ECO:0000256" key="14">
    <source>
        <dbReference type="RuleBase" id="RU003591"/>
    </source>
</evidence>
<dbReference type="UniPathway" id="UPA00047">
    <property type="reaction ID" value="UER00055"/>
</dbReference>
<dbReference type="GO" id="GO:0009097">
    <property type="term" value="P:isoleucine biosynthetic process"/>
    <property type="evidence" value="ECO:0007669"/>
    <property type="project" value="UniProtKB-UniPathway"/>
</dbReference>
<dbReference type="InterPro" id="IPR012846">
    <property type="entry name" value="Acetolactate_synth_lsu"/>
</dbReference>
<keyword evidence="9" id="KW-0274">FAD</keyword>
<keyword evidence="11 14" id="KW-0786">Thiamine pyrophosphate</keyword>
<dbReference type="Gene3D" id="3.40.50.970">
    <property type="match status" value="2"/>
</dbReference>
<comment type="pathway">
    <text evidence="2 14">Amino-acid biosynthesis; L-valine biosynthesis; L-valine from pyruvate: step 1/4.</text>
</comment>
<dbReference type="SUPFAM" id="SSF52467">
    <property type="entry name" value="DHS-like NAD/FAD-binding domain"/>
    <property type="match status" value="1"/>
</dbReference>
<evidence type="ECO:0000256" key="9">
    <source>
        <dbReference type="ARBA" id="ARBA00022827"/>
    </source>
</evidence>
<evidence type="ECO:0000256" key="8">
    <source>
        <dbReference type="ARBA" id="ARBA00022723"/>
    </source>
</evidence>
<dbReference type="FunFam" id="3.40.50.970:FF:000007">
    <property type="entry name" value="Acetolactate synthase"/>
    <property type="match status" value="1"/>
</dbReference>
<dbReference type="PANTHER" id="PTHR18968">
    <property type="entry name" value="THIAMINE PYROPHOSPHATE ENZYMES"/>
    <property type="match status" value="1"/>
</dbReference>
<evidence type="ECO:0000256" key="7">
    <source>
        <dbReference type="ARBA" id="ARBA00022679"/>
    </source>
</evidence>
<dbReference type="PANTHER" id="PTHR18968:SF13">
    <property type="entry name" value="ACETOLACTATE SYNTHASE CATALYTIC SUBUNIT, MITOCHONDRIAL"/>
    <property type="match status" value="1"/>
</dbReference>
<keyword evidence="7 14" id="KW-0808">Transferase</keyword>
<dbReference type="GO" id="GO:0003984">
    <property type="term" value="F:acetolactate synthase activity"/>
    <property type="evidence" value="ECO:0007669"/>
    <property type="project" value="UniProtKB-EC"/>
</dbReference>
<feature type="domain" description="Thiamine pyrophosphate enzyme TPP-binding" evidence="16">
    <location>
        <begin position="380"/>
        <end position="528"/>
    </location>
</feature>
<keyword evidence="8 14" id="KW-0479">Metal-binding</keyword>
<dbReference type="OrthoDB" id="4494979at2"/>
<dbReference type="PROSITE" id="PS00187">
    <property type="entry name" value="TPP_ENZYMES"/>
    <property type="match status" value="1"/>
</dbReference>
<dbReference type="InterPro" id="IPR045229">
    <property type="entry name" value="TPP_enz"/>
</dbReference>
<evidence type="ECO:0000256" key="13">
    <source>
        <dbReference type="ARBA" id="ARBA00048670"/>
    </source>
</evidence>
<dbReference type="CDD" id="cd07035">
    <property type="entry name" value="TPP_PYR_POX_like"/>
    <property type="match status" value="1"/>
</dbReference>
<keyword evidence="19" id="KW-1185">Reference proteome</keyword>
<evidence type="ECO:0000256" key="4">
    <source>
        <dbReference type="ARBA" id="ARBA00013145"/>
    </source>
</evidence>
<dbReference type="RefSeq" id="WP_078768715.1">
    <property type="nucleotide sequence ID" value="NZ_FUWW01000013.1"/>
</dbReference>
<keyword evidence="5 14" id="KW-0028">Amino-acid biosynthesis</keyword>
<dbReference type="EMBL" id="FUWW01000013">
    <property type="protein sequence ID" value="SJZ65720.1"/>
    <property type="molecule type" value="Genomic_DNA"/>
</dbReference>
<reference evidence="19" key="1">
    <citation type="submission" date="2017-02" db="EMBL/GenBank/DDBJ databases">
        <authorList>
            <person name="Varghese N."/>
            <person name="Submissions S."/>
        </authorList>
    </citation>
    <scope>NUCLEOTIDE SEQUENCE [LARGE SCALE GENOMIC DNA]</scope>
    <source>
        <strain evidence="19">ATCC 51222</strain>
    </source>
</reference>
<dbReference type="GO" id="GO:0009099">
    <property type="term" value="P:L-valine biosynthetic process"/>
    <property type="evidence" value="ECO:0007669"/>
    <property type="project" value="UniProtKB-UniPathway"/>
</dbReference>
<dbReference type="GO" id="GO:0000287">
    <property type="term" value="F:magnesium ion binding"/>
    <property type="evidence" value="ECO:0007669"/>
    <property type="project" value="UniProtKB-UniRule"/>
</dbReference>
<dbReference type="STRING" id="290054.SAMN02745114_01239"/>
<dbReference type="Pfam" id="PF02775">
    <property type="entry name" value="TPP_enzyme_C"/>
    <property type="match status" value="1"/>
</dbReference>
<dbReference type="EC" id="2.2.1.6" evidence="4 14"/>